<accession>A0ABU2RI12</accession>
<comment type="caution">
    <text evidence="1">The sequence shown here is derived from an EMBL/GenBank/DDBJ whole genome shotgun (WGS) entry which is preliminary data.</text>
</comment>
<dbReference type="Proteomes" id="UP001183777">
    <property type="component" value="Unassembled WGS sequence"/>
</dbReference>
<protein>
    <submittedName>
        <fullName evidence="1">Uncharacterized protein</fullName>
    </submittedName>
</protein>
<organism evidence="1 2">
    <name type="scientific">Streptomyces salyersiae</name>
    <dbReference type="NCBI Taxonomy" id="3075530"/>
    <lineage>
        <taxon>Bacteria</taxon>
        <taxon>Bacillati</taxon>
        <taxon>Actinomycetota</taxon>
        <taxon>Actinomycetes</taxon>
        <taxon>Kitasatosporales</taxon>
        <taxon>Streptomycetaceae</taxon>
        <taxon>Streptomyces</taxon>
    </lineage>
</organism>
<gene>
    <name evidence="1" type="ORF">RM649_12685</name>
</gene>
<dbReference type="RefSeq" id="WP_311656295.1">
    <property type="nucleotide sequence ID" value="NZ_JAVREX010000004.1"/>
</dbReference>
<name>A0ABU2RI12_9ACTN</name>
<keyword evidence="2" id="KW-1185">Reference proteome</keyword>
<sequence length="71" mass="7545">MYAFGPCIDQNHLPPDLVTIAALALRSLTTDLAPAHSLLPAHFAKPTGFGSIGVARCTPLRASRMTEKASR</sequence>
<reference evidence="2" key="1">
    <citation type="submission" date="2023-07" db="EMBL/GenBank/DDBJ databases">
        <title>30 novel species of actinomycetes from the DSMZ collection.</title>
        <authorList>
            <person name="Nouioui I."/>
        </authorList>
    </citation>
    <scope>NUCLEOTIDE SEQUENCE [LARGE SCALE GENOMIC DNA]</scope>
    <source>
        <strain evidence="2">DSM 41770</strain>
    </source>
</reference>
<dbReference type="EMBL" id="JAVREX010000004">
    <property type="protein sequence ID" value="MDT0428500.1"/>
    <property type="molecule type" value="Genomic_DNA"/>
</dbReference>
<evidence type="ECO:0000313" key="2">
    <source>
        <dbReference type="Proteomes" id="UP001183777"/>
    </source>
</evidence>
<evidence type="ECO:0000313" key="1">
    <source>
        <dbReference type="EMBL" id="MDT0428500.1"/>
    </source>
</evidence>
<proteinExistence type="predicted"/>